<proteinExistence type="predicted"/>
<protein>
    <submittedName>
        <fullName evidence="2">Jg10526 protein</fullName>
    </submittedName>
</protein>
<keyword evidence="1" id="KW-0732">Signal</keyword>
<reference evidence="2" key="1">
    <citation type="submission" date="2022-03" db="EMBL/GenBank/DDBJ databases">
        <authorList>
            <person name="Lindestad O."/>
        </authorList>
    </citation>
    <scope>NUCLEOTIDE SEQUENCE</scope>
</reference>
<feature type="signal peptide" evidence="1">
    <location>
        <begin position="1"/>
        <end position="21"/>
    </location>
</feature>
<evidence type="ECO:0000256" key="1">
    <source>
        <dbReference type="SAM" id="SignalP"/>
    </source>
</evidence>
<sequence>MNKVYITVAVLLAVAVIAVRSNTTPAEQCPGQNFGGLSDRIQVLPCESKRCKLRKNSNTTVILKFQTSATMKQTVQNYIPRLYPLTRDIINVSTC</sequence>
<feature type="chain" id="PRO_5035897562" evidence="1">
    <location>
        <begin position="22"/>
        <end position="95"/>
    </location>
</feature>
<evidence type="ECO:0000313" key="2">
    <source>
        <dbReference type="EMBL" id="CAH2258303.1"/>
    </source>
</evidence>
<gene>
    <name evidence="2" type="primary">jg10526</name>
    <name evidence="2" type="ORF">PAEG_LOCUS23308</name>
</gene>
<dbReference type="Proteomes" id="UP000838756">
    <property type="component" value="Unassembled WGS sequence"/>
</dbReference>
<organism evidence="2 3">
    <name type="scientific">Pararge aegeria aegeria</name>
    <dbReference type="NCBI Taxonomy" id="348720"/>
    <lineage>
        <taxon>Eukaryota</taxon>
        <taxon>Metazoa</taxon>
        <taxon>Ecdysozoa</taxon>
        <taxon>Arthropoda</taxon>
        <taxon>Hexapoda</taxon>
        <taxon>Insecta</taxon>
        <taxon>Pterygota</taxon>
        <taxon>Neoptera</taxon>
        <taxon>Endopterygota</taxon>
        <taxon>Lepidoptera</taxon>
        <taxon>Glossata</taxon>
        <taxon>Ditrysia</taxon>
        <taxon>Papilionoidea</taxon>
        <taxon>Nymphalidae</taxon>
        <taxon>Satyrinae</taxon>
        <taxon>Satyrini</taxon>
        <taxon>Parargina</taxon>
        <taxon>Pararge</taxon>
    </lineage>
</organism>
<name>A0A8S4S6T5_9NEOP</name>
<comment type="caution">
    <text evidence="2">The sequence shown here is derived from an EMBL/GenBank/DDBJ whole genome shotgun (WGS) entry which is preliminary data.</text>
</comment>
<accession>A0A8S4S6T5</accession>
<dbReference type="OrthoDB" id="6332846at2759"/>
<dbReference type="AlphaFoldDB" id="A0A8S4S6T5"/>
<evidence type="ECO:0000313" key="3">
    <source>
        <dbReference type="Proteomes" id="UP000838756"/>
    </source>
</evidence>
<keyword evidence="3" id="KW-1185">Reference proteome</keyword>
<dbReference type="EMBL" id="CAKXAJ010026143">
    <property type="protein sequence ID" value="CAH2258303.1"/>
    <property type="molecule type" value="Genomic_DNA"/>
</dbReference>